<dbReference type="InterPro" id="IPR022742">
    <property type="entry name" value="Hydrolase_4"/>
</dbReference>
<dbReference type="SUPFAM" id="SSF53474">
    <property type="entry name" value="alpha/beta-Hydrolases"/>
    <property type="match status" value="1"/>
</dbReference>
<reference evidence="2 3" key="1">
    <citation type="submission" date="2024-04" db="EMBL/GenBank/DDBJ databases">
        <title>Draft genome sequence of Pseudoxanthomonas putridarboris WD12.</title>
        <authorList>
            <person name="Oh J."/>
        </authorList>
    </citation>
    <scope>NUCLEOTIDE SEQUENCE [LARGE SCALE GENOMIC DNA]</scope>
    <source>
        <strain evidence="2 3">WD12</strain>
    </source>
</reference>
<comment type="caution">
    <text evidence="2">The sequence shown here is derived from an EMBL/GenBank/DDBJ whole genome shotgun (WGS) entry which is preliminary data.</text>
</comment>
<dbReference type="InterPro" id="IPR053145">
    <property type="entry name" value="AB_hydrolase_Est10"/>
</dbReference>
<accession>A0ABU9IZ36</accession>
<sequence>MGMMPSQSEAGLLQEGGVVETAHVFGEGLVGILARPREVGDARPAVILLNAGLVHRAGPFRVYAQLARALASCGFAVLRFDQSGLGDSANGVGVVTGPERKHAEADAAMRLVAEQTGIGRFVLAGICSGADDAFRLADGDPRVAGIVLMDGVAYRTTGYKLQHYAPRLLDPGKVLRGVGRMLRRDDGARALDEGDFRDFPPQDEAIARLRRLVERDARVLLLYTGGASRYFNHAGQARECFGPVMDAPQVGLEYWPDCDHTFYLRKDRLRLNTRFSSWLRAQFPAVR</sequence>
<dbReference type="Pfam" id="PF12146">
    <property type="entry name" value="Hydrolase_4"/>
    <property type="match status" value="1"/>
</dbReference>
<evidence type="ECO:0000259" key="1">
    <source>
        <dbReference type="Pfam" id="PF12146"/>
    </source>
</evidence>
<dbReference type="PANTHER" id="PTHR43265">
    <property type="entry name" value="ESTERASE ESTD"/>
    <property type="match status" value="1"/>
</dbReference>
<organism evidence="2 3">
    <name type="scientific">Pseudoxanthomonas putridarboris</name>
    <dbReference type="NCBI Taxonomy" id="752605"/>
    <lineage>
        <taxon>Bacteria</taxon>
        <taxon>Pseudomonadati</taxon>
        <taxon>Pseudomonadota</taxon>
        <taxon>Gammaproteobacteria</taxon>
        <taxon>Lysobacterales</taxon>
        <taxon>Lysobacteraceae</taxon>
        <taxon>Pseudoxanthomonas</taxon>
    </lineage>
</organism>
<dbReference type="PANTHER" id="PTHR43265:SF1">
    <property type="entry name" value="ESTERASE ESTD"/>
    <property type="match status" value="1"/>
</dbReference>
<dbReference type="InterPro" id="IPR029058">
    <property type="entry name" value="AB_hydrolase_fold"/>
</dbReference>
<feature type="domain" description="Serine aminopeptidase S33" evidence="1">
    <location>
        <begin position="60"/>
        <end position="149"/>
    </location>
</feature>
<evidence type="ECO:0000313" key="2">
    <source>
        <dbReference type="EMBL" id="MEL1263990.1"/>
    </source>
</evidence>
<proteinExistence type="predicted"/>
<dbReference type="Proteomes" id="UP001459204">
    <property type="component" value="Unassembled WGS sequence"/>
</dbReference>
<dbReference type="EMBL" id="JBBWWT010000002">
    <property type="protein sequence ID" value="MEL1263990.1"/>
    <property type="molecule type" value="Genomic_DNA"/>
</dbReference>
<dbReference type="Gene3D" id="3.40.50.1820">
    <property type="entry name" value="alpha/beta hydrolase"/>
    <property type="match status" value="1"/>
</dbReference>
<keyword evidence="3" id="KW-1185">Reference proteome</keyword>
<name>A0ABU9IZ36_9GAMM</name>
<protein>
    <submittedName>
        <fullName evidence="2">Alpha/beta hydrolase</fullName>
    </submittedName>
</protein>
<keyword evidence="2" id="KW-0378">Hydrolase</keyword>
<dbReference type="GO" id="GO:0016787">
    <property type="term" value="F:hydrolase activity"/>
    <property type="evidence" value="ECO:0007669"/>
    <property type="project" value="UniProtKB-KW"/>
</dbReference>
<gene>
    <name evidence="2" type="ORF">AAD027_06335</name>
</gene>
<evidence type="ECO:0000313" key="3">
    <source>
        <dbReference type="Proteomes" id="UP001459204"/>
    </source>
</evidence>